<protein>
    <submittedName>
        <fullName evidence="1">Uncharacterized protein</fullName>
    </submittedName>
</protein>
<reference evidence="1 2" key="1">
    <citation type="submission" date="2016-04" db="EMBL/GenBank/DDBJ databases">
        <title>The genome of Intoshia linei affirms orthonectids as highly simplified spiralians.</title>
        <authorList>
            <person name="Mikhailov K.V."/>
            <person name="Slusarev G.S."/>
            <person name="Nikitin M.A."/>
            <person name="Logacheva M.D."/>
            <person name="Penin A."/>
            <person name="Aleoshin V."/>
            <person name="Panchin Y.V."/>
        </authorList>
    </citation>
    <scope>NUCLEOTIDE SEQUENCE [LARGE SCALE GENOMIC DNA]</scope>
    <source>
        <strain evidence="1">Intl2013</strain>
        <tissue evidence="1">Whole animal</tissue>
    </source>
</reference>
<proteinExistence type="predicted"/>
<name>A0A177AV45_9BILA</name>
<dbReference type="AlphaFoldDB" id="A0A177AV45"/>
<dbReference type="Proteomes" id="UP000078046">
    <property type="component" value="Unassembled WGS sequence"/>
</dbReference>
<gene>
    <name evidence="1" type="ORF">A3Q56_06585</name>
</gene>
<evidence type="ECO:0000313" key="1">
    <source>
        <dbReference type="EMBL" id="OAF65700.1"/>
    </source>
</evidence>
<evidence type="ECO:0000313" key="2">
    <source>
        <dbReference type="Proteomes" id="UP000078046"/>
    </source>
</evidence>
<comment type="caution">
    <text evidence="1">The sequence shown here is derived from an EMBL/GenBank/DDBJ whole genome shotgun (WGS) entry which is preliminary data.</text>
</comment>
<dbReference type="EMBL" id="LWCA01001182">
    <property type="protein sequence ID" value="OAF65700.1"/>
    <property type="molecule type" value="Genomic_DNA"/>
</dbReference>
<accession>A0A177AV45</accession>
<sequence length="45" mass="5120">MIMKEDIEEDFDTSSRSECDSEYLIEILTEFESGAPEPDISMTGK</sequence>
<keyword evidence="2" id="KW-1185">Reference proteome</keyword>
<organism evidence="1 2">
    <name type="scientific">Intoshia linei</name>
    <dbReference type="NCBI Taxonomy" id="1819745"/>
    <lineage>
        <taxon>Eukaryota</taxon>
        <taxon>Metazoa</taxon>
        <taxon>Spiralia</taxon>
        <taxon>Lophotrochozoa</taxon>
        <taxon>Mesozoa</taxon>
        <taxon>Orthonectida</taxon>
        <taxon>Rhopaluridae</taxon>
        <taxon>Intoshia</taxon>
    </lineage>
</organism>